<dbReference type="AlphaFoldDB" id="A0A7W9MSV5"/>
<evidence type="ECO:0000256" key="1">
    <source>
        <dbReference type="ARBA" id="ARBA00008361"/>
    </source>
</evidence>
<dbReference type="RefSeq" id="WP_184794254.1">
    <property type="nucleotide sequence ID" value="NZ_JACHMY010000001.1"/>
</dbReference>
<comment type="caution">
    <text evidence="5">The sequence shown here is derived from an EMBL/GenBank/DDBJ whole genome shotgun (WGS) entry which is preliminary data.</text>
</comment>
<feature type="domain" description="Methyltransferase type 11" evidence="4">
    <location>
        <begin position="43"/>
        <end position="133"/>
    </location>
</feature>
<keyword evidence="2 5" id="KW-0489">Methyltransferase</keyword>
<proteinExistence type="inferred from homology"/>
<dbReference type="CDD" id="cd02440">
    <property type="entry name" value="AdoMet_MTases"/>
    <property type="match status" value="1"/>
</dbReference>
<keyword evidence="6" id="KW-1185">Reference proteome</keyword>
<reference evidence="5 6" key="1">
    <citation type="submission" date="2020-08" db="EMBL/GenBank/DDBJ databases">
        <title>Sequencing the genomes of 1000 actinobacteria strains.</title>
        <authorList>
            <person name="Klenk H.-P."/>
        </authorList>
    </citation>
    <scope>NUCLEOTIDE SEQUENCE [LARGE SCALE GENOMIC DNA]</scope>
    <source>
        <strain evidence="5 6">DSM 28967</strain>
    </source>
</reference>
<dbReference type="GO" id="GO:0008757">
    <property type="term" value="F:S-adenosylmethionine-dependent methyltransferase activity"/>
    <property type="evidence" value="ECO:0007669"/>
    <property type="project" value="InterPro"/>
</dbReference>
<evidence type="ECO:0000259" key="4">
    <source>
        <dbReference type="Pfam" id="PF08241"/>
    </source>
</evidence>
<dbReference type="SUPFAM" id="SSF53335">
    <property type="entry name" value="S-adenosyl-L-methionine-dependent methyltransferases"/>
    <property type="match status" value="1"/>
</dbReference>
<organism evidence="5 6">
    <name type="scientific">Kribbella italica</name>
    <dbReference type="NCBI Taxonomy" id="1540520"/>
    <lineage>
        <taxon>Bacteria</taxon>
        <taxon>Bacillati</taxon>
        <taxon>Actinomycetota</taxon>
        <taxon>Actinomycetes</taxon>
        <taxon>Propionibacteriales</taxon>
        <taxon>Kribbellaceae</taxon>
        <taxon>Kribbella</taxon>
    </lineage>
</organism>
<keyword evidence="3" id="KW-0808">Transferase</keyword>
<evidence type="ECO:0000256" key="3">
    <source>
        <dbReference type="ARBA" id="ARBA00022679"/>
    </source>
</evidence>
<accession>A0A7W9MSV5</accession>
<protein>
    <submittedName>
        <fullName evidence="5">Ubiquinone/menaquinone biosynthesis C-methylase UbiE</fullName>
    </submittedName>
</protein>
<dbReference type="Pfam" id="PF08241">
    <property type="entry name" value="Methyltransf_11"/>
    <property type="match status" value="1"/>
</dbReference>
<evidence type="ECO:0000256" key="2">
    <source>
        <dbReference type="ARBA" id="ARBA00022603"/>
    </source>
</evidence>
<dbReference type="InterPro" id="IPR013216">
    <property type="entry name" value="Methyltransf_11"/>
</dbReference>
<comment type="similarity">
    <text evidence="1">Belongs to the methyltransferase superfamily.</text>
</comment>
<dbReference type="InterPro" id="IPR029063">
    <property type="entry name" value="SAM-dependent_MTases_sf"/>
</dbReference>
<evidence type="ECO:0000313" key="6">
    <source>
        <dbReference type="Proteomes" id="UP000549971"/>
    </source>
</evidence>
<keyword evidence="5" id="KW-0830">Ubiquinone</keyword>
<dbReference type="EMBL" id="JACHMY010000001">
    <property type="protein sequence ID" value="MBB5834495.1"/>
    <property type="molecule type" value="Genomic_DNA"/>
</dbReference>
<dbReference type="Gene3D" id="3.40.50.150">
    <property type="entry name" value="Vaccinia Virus protein VP39"/>
    <property type="match status" value="1"/>
</dbReference>
<evidence type="ECO:0000313" key="5">
    <source>
        <dbReference type="EMBL" id="MBB5834495.1"/>
    </source>
</evidence>
<dbReference type="PANTHER" id="PTHR44942:SF4">
    <property type="entry name" value="METHYLTRANSFERASE TYPE 11 DOMAIN-CONTAINING PROTEIN"/>
    <property type="match status" value="1"/>
</dbReference>
<dbReference type="GO" id="GO:0032259">
    <property type="term" value="P:methylation"/>
    <property type="evidence" value="ECO:0007669"/>
    <property type="project" value="UniProtKB-KW"/>
</dbReference>
<name>A0A7W9MSV5_9ACTN</name>
<dbReference type="PANTHER" id="PTHR44942">
    <property type="entry name" value="METHYLTRANSF_11 DOMAIN-CONTAINING PROTEIN"/>
    <property type="match status" value="1"/>
</dbReference>
<sequence>MVDYDDRLHSVYAAGRAIGQETIDAWMHAFAEVVPPQRPLTVLDLGSGTGRFTGALAETFGGPAYGVEPSARMREQAPAHPGVTYLEGSAEAIPMPDASCDVALLYLSFHHFTDQQQAFHELHRVLRPGGVVLLRSQFADRMPDLPWYRYFPSARAVDAAMYRTVEETERLARAANLVPDDEVRVVEAERQRTLETLYERMSTRALSTFEHLPADEMDAGFEQFRRDAVADPDRPTPVIPATVMVLRRVA</sequence>
<gene>
    <name evidence="5" type="ORF">HDA39_001229</name>
</gene>
<dbReference type="InterPro" id="IPR051052">
    <property type="entry name" value="Diverse_substrate_MTase"/>
</dbReference>
<dbReference type="Proteomes" id="UP000549971">
    <property type="component" value="Unassembled WGS sequence"/>
</dbReference>